<dbReference type="InterPro" id="IPR028250">
    <property type="entry name" value="DsbDN"/>
</dbReference>
<name>A0ABV0BII4_9HYPH</name>
<evidence type="ECO:0000259" key="1">
    <source>
        <dbReference type="Pfam" id="PF11412"/>
    </source>
</evidence>
<keyword evidence="3" id="KW-1185">Reference proteome</keyword>
<evidence type="ECO:0000313" key="3">
    <source>
        <dbReference type="Proteomes" id="UP001418637"/>
    </source>
</evidence>
<organism evidence="2 3">
    <name type="scientific">Hohaiivirga grylli</name>
    <dbReference type="NCBI Taxonomy" id="3133970"/>
    <lineage>
        <taxon>Bacteria</taxon>
        <taxon>Pseudomonadati</taxon>
        <taxon>Pseudomonadota</taxon>
        <taxon>Alphaproteobacteria</taxon>
        <taxon>Hyphomicrobiales</taxon>
        <taxon>Methylobacteriaceae</taxon>
        <taxon>Hohaiivirga</taxon>
    </lineage>
</organism>
<comment type="caution">
    <text evidence="2">The sequence shown here is derived from an EMBL/GenBank/DDBJ whole genome shotgun (WGS) entry which is preliminary data.</text>
</comment>
<feature type="domain" description="Thiol:disulfide interchange protein DsbD N-terminal" evidence="1">
    <location>
        <begin position="52"/>
        <end position="152"/>
    </location>
</feature>
<dbReference type="Pfam" id="PF11412">
    <property type="entry name" value="DsbD_N"/>
    <property type="match status" value="1"/>
</dbReference>
<evidence type="ECO:0000313" key="2">
    <source>
        <dbReference type="EMBL" id="MEN3930353.1"/>
    </source>
</evidence>
<accession>A0ABV0BII4</accession>
<dbReference type="RefSeq" id="WP_346336362.1">
    <property type="nucleotide sequence ID" value="NZ_JBBYXI010000002.1"/>
</dbReference>
<sequence>MLNIGHRYKTAAFALITFMVLIIGQMLSAAQATERPYKINILDGGQEDGSYLAAIELKLAGGYLTYWRTPGEAGIAPSFNWSASENLETVSVEWPAPERVLEADSVVYGFHKQVIIPLRIKPKQTGKPVTLNLELQFGVCKDICIPSTDTISTSLTGKGDNAVVVQRAFRNLPVKQKLAEAGALSVLSVTRSDKENEYIARLRTPENQATELFAEGLDGWILSTSLERNGPEVGTSDFTIKVEYAPKAELTTKPFIRLTAKSGTQSIETEVQVE</sequence>
<reference evidence="2 3" key="1">
    <citation type="submission" date="2024-04" db="EMBL/GenBank/DDBJ databases">
        <title>A novel species isolated from cricket.</title>
        <authorList>
            <person name="Wang H.-C."/>
        </authorList>
    </citation>
    <scope>NUCLEOTIDE SEQUENCE [LARGE SCALE GENOMIC DNA]</scope>
    <source>
        <strain evidence="2 3">WL0021</strain>
    </source>
</reference>
<dbReference type="EMBL" id="JBBYXI010000002">
    <property type="protein sequence ID" value="MEN3930353.1"/>
    <property type="molecule type" value="Genomic_DNA"/>
</dbReference>
<proteinExistence type="predicted"/>
<dbReference type="Proteomes" id="UP001418637">
    <property type="component" value="Unassembled WGS sequence"/>
</dbReference>
<protein>
    <submittedName>
        <fullName evidence="2">Protein-disulfide reductase DsbD domain-containing protein</fullName>
    </submittedName>
</protein>
<gene>
    <name evidence="2" type="ORF">WJT86_04660</name>
</gene>